<keyword evidence="6" id="KW-0227">DNA damage</keyword>
<evidence type="ECO:0000256" key="2">
    <source>
        <dbReference type="ARBA" id="ARBA00022490"/>
    </source>
</evidence>
<comment type="function">
    <text evidence="6">DNA repair enzyme involved in the repair of deaminated bases. Selectively cleaves double-stranded DNA at the second phosphodiester bond 3' to a deoxyinosine leaving behind the intact lesion on the nicked DNA.</text>
</comment>
<keyword evidence="6" id="KW-0479">Metal-binding</keyword>
<keyword evidence="2 6" id="KW-0963">Cytoplasm</keyword>
<keyword evidence="4 6" id="KW-0255">Endonuclease</keyword>
<evidence type="ECO:0000313" key="7">
    <source>
        <dbReference type="EMBL" id="SDK86616.1"/>
    </source>
</evidence>
<dbReference type="NCBIfam" id="NF008629">
    <property type="entry name" value="PRK11617.1"/>
    <property type="match status" value="1"/>
</dbReference>
<dbReference type="GO" id="GO:0006281">
    <property type="term" value="P:DNA repair"/>
    <property type="evidence" value="ECO:0007669"/>
    <property type="project" value="UniProtKB-UniRule"/>
</dbReference>
<gene>
    <name evidence="6" type="primary">nfi</name>
    <name evidence="7" type="ORF">SAMN05216186_11181</name>
</gene>
<feature type="site" description="Interaction with target DNA" evidence="6">
    <location>
        <position position="86"/>
    </location>
</feature>
<comment type="similarity">
    <text evidence="6">Belongs to the endonuclease V family.</text>
</comment>
<dbReference type="GO" id="GO:0005737">
    <property type="term" value="C:cytoplasm"/>
    <property type="evidence" value="ECO:0007669"/>
    <property type="project" value="UniProtKB-SubCell"/>
</dbReference>
<dbReference type="GO" id="GO:0043737">
    <property type="term" value="F:deoxyribonuclease V activity"/>
    <property type="evidence" value="ECO:0007669"/>
    <property type="project" value="UniProtKB-UniRule"/>
</dbReference>
<evidence type="ECO:0000256" key="1">
    <source>
        <dbReference type="ARBA" id="ARBA00004496"/>
    </source>
</evidence>
<dbReference type="EC" id="3.1.21.7" evidence="6"/>
<name>A0A1G9FE50_9PSED</name>
<evidence type="ECO:0000256" key="4">
    <source>
        <dbReference type="ARBA" id="ARBA00022759"/>
    </source>
</evidence>
<dbReference type="STRING" id="137658.SAMN05216186_11181"/>
<comment type="cofactor">
    <cofactor evidence="6">
        <name>Mg(2+)</name>
        <dbReference type="ChEBI" id="CHEBI:18420"/>
    </cofactor>
</comment>
<comment type="subcellular location">
    <subcellularLocation>
        <location evidence="1 6">Cytoplasm</location>
    </subcellularLocation>
</comment>
<keyword evidence="3 6" id="KW-0540">Nuclease</keyword>
<dbReference type="PANTHER" id="PTHR28511">
    <property type="entry name" value="ENDONUCLEASE V"/>
    <property type="match status" value="1"/>
</dbReference>
<dbReference type="AlphaFoldDB" id="A0A1G9FE50"/>
<organism evidence="7 8">
    <name type="scientific">Pseudomonas indica</name>
    <dbReference type="NCBI Taxonomy" id="137658"/>
    <lineage>
        <taxon>Bacteria</taxon>
        <taxon>Pseudomonadati</taxon>
        <taxon>Pseudomonadota</taxon>
        <taxon>Gammaproteobacteria</taxon>
        <taxon>Pseudomonadales</taxon>
        <taxon>Pseudomonadaceae</taxon>
        <taxon>Pseudomonas</taxon>
    </lineage>
</organism>
<sequence>MTTPLTQIEPFAGWDGSIAGARALQKELAERVRLVDDYPPLHLLAGLDVGFEEGGSVTRAAAVLLDAHTLAPIATSLARIPTRMPYVPGLLSFRELPALLQALGELPAVPDLIFVDGHGIAHPRRLGIAAHLGVVTGLPTIGVAKKILTGNHEELGLQRGDRVDLLEKGEVIGTVLRSKDGVRPLIVSPGNRVSLASAPSLVMDCLTRYRLPEPTRLADRLASRRDAGKAPRQGELL</sequence>
<dbReference type="Gene3D" id="3.30.2170.10">
    <property type="entry name" value="archaeoglobus fulgidus dsm 4304 superfamily"/>
    <property type="match status" value="1"/>
</dbReference>
<dbReference type="RefSeq" id="WP_084336574.1">
    <property type="nucleotide sequence ID" value="NZ_CBKZNZ010000002.1"/>
</dbReference>
<dbReference type="CDD" id="cd06559">
    <property type="entry name" value="Endonuclease_V"/>
    <property type="match status" value="1"/>
</dbReference>
<keyword evidence="8" id="KW-1185">Reference proteome</keyword>
<evidence type="ECO:0000256" key="3">
    <source>
        <dbReference type="ARBA" id="ARBA00022722"/>
    </source>
</evidence>
<evidence type="ECO:0000313" key="8">
    <source>
        <dbReference type="Proteomes" id="UP000198706"/>
    </source>
</evidence>
<dbReference type="GO" id="GO:0003727">
    <property type="term" value="F:single-stranded RNA binding"/>
    <property type="evidence" value="ECO:0007669"/>
    <property type="project" value="TreeGrafter"/>
</dbReference>
<dbReference type="GO" id="GO:0016891">
    <property type="term" value="F:RNA endonuclease activity producing 5'-phosphomonoesters, hydrolytic mechanism"/>
    <property type="evidence" value="ECO:0007669"/>
    <property type="project" value="TreeGrafter"/>
</dbReference>
<keyword evidence="6" id="KW-0460">Magnesium</keyword>
<dbReference type="Pfam" id="PF04493">
    <property type="entry name" value="Endonuclease_5"/>
    <property type="match status" value="1"/>
</dbReference>
<evidence type="ECO:0000256" key="5">
    <source>
        <dbReference type="ARBA" id="ARBA00022801"/>
    </source>
</evidence>
<proteinExistence type="inferred from homology"/>
<evidence type="ECO:0000256" key="6">
    <source>
        <dbReference type="HAMAP-Rule" id="MF_00801"/>
    </source>
</evidence>
<dbReference type="Proteomes" id="UP000198706">
    <property type="component" value="Unassembled WGS sequence"/>
</dbReference>
<keyword evidence="5 6" id="KW-0378">Hydrolase</keyword>
<feature type="binding site" evidence="6">
    <location>
        <position position="116"/>
    </location>
    <ligand>
        <name>Mg(2+)</name>
        <dbReference type="ChEBI" id="CHEBI:18420"/>
    </ligand>
</feature>
<dbReference type="PANTHER" id="PTHR28511:SF1">
    <property type="entry name" value="ENDONUCLEASE V"/>
    <property type="match status" value="1"/>
</dbReference>
<keyword evidence="6" id="KW-0234">DNA repair</keyword>
<dbReference type="InterPro" id="IPR007581">
    <property type="entry name" value="Endonuclease-V"/>
</dbReference>
<comment type="catalytic activity">
    <reaction evidence="6">
        <text>Endonucleolytic cleavage at apurinic or apyrimidinic sites to products with a 5'-phosphate.</text>
        <dbReference type="EC" id="3.1.21.7"/>
    </reaction>
</comment>
<dbReference type="EMBL" id="FNFD01000011">
    <property type="protein sequence ID" value="SDK86616.1"/>
    <property type="molecule type" value="Genomic_DNA"/>
</dbReference>
<accession>A0A1G9FE50</accession>
<protein>
    <recommendedName>
        <fullName evidence="6">Endonuclease V</fullName>
        <ecNumber evidence="6">3.1.21.7</ecNumber>
    </recommendedName>
    <alternativeName>
        <fullName evidence="6">Deoxyinosine 3'endonuclease</fullName>
    </alternativeName>
    <alternativeName>
        <fullName evidence="6">Deoxyribonuclease V</fullName>
        <shortName evidence="6">DNase V</shortName>
    </alternativeName>
</protein>
<reference evidence="7 8" key="1">
    <citation type="submission" date="2016-10" db="EMBL/GenBank/DDBJ databases">
        <authorList>
            <person name="de Groot N.N."/>
        </authorList>
    </citation>
    <scope>NUCLEOTIDE SEQUENCE [LARGE SCALE GENOMIC DNA]</scope>
    <source>
        <strain evidence="7 8">JCM 21544</strain>
    </source>
</reference>
<feature type="binding site" evidence="6">
    <location>
        <position position="48"/>
    </location>
    <ligand>
        <name>Mg(2+)</name>
        <dbReference type="ChEBI" id="CHEBI:18420"/>
    </ligand>
</feature>
<dbReference type="GO" id="GO:0000287">
    <property type="term" value="F:magnesium ion binding"/>
    <property type="evidence" value="ECO:0007669"/>
    <property type="project" value="UniProtKB-UniRule"/>
</dbReference>
<dbReference type="HAMAP" id="MF_00801">
    <property type="entry name" value="Endonuclease_5"/>
    <property type="match status" value="1"/>
</dbReference>